<keyword evidence="12" id="KW-0779">Telomere</keyword>
<feature type="compositionally biased region" description="Basic and acidic residues" evidence="20">
    <location>
        <begin position="1014"/>
        <end position="1025"/>
    </location>
</feature>
<feature type="compositionally biased region" description="Low complexity" evidence="20">
    <location>
        <begin position="1438"/>
        <end position="1486"/>
    </location>
</feature>
<accession>A0A9P7ZQX0</accession>
<keyword evidence="8" id="KW-0227">DNA damage</keyword>
<feature type="region of interest" description="Disordered" evidence="20">
    <location>
        <begin position="985"/>
        <end position="1113"/>
    </location>
</feature>
<dbReference type="InterPro" id="IPR006165">
    <property type="entry name" value="Ku70"/>
</dbReference>
<dbReference type="InterPro" id="IPR036465">
    <property type="entry name" value="vWFA_dom_sf"/>
</dbReference>
<sequence length="1753" mass="189714">MANEDNSWKRPEEDEEDQEIDETSYKAQKDAILIAIDVSTSILQPPPASDSKKADRDSPVQAALKCAYHLMEQRIISNPKDMMGILLFGTEKSKFHDDGDGSSGLGYPHCYLFTDLDIPAAEDVKALKALVEEGEDEDEVLKPSEEQVSMSNVLFCANQIFTTKAANFGSRRLFIVTDNDNPHSSSKDARQAAAVRAKDLYDLGVTIDLFPITRGGNTFRIEKFYDDIIYQDPLAGEANMSEVRSSKSGDGLTLLNSLISNINSKQTAKRSLFSNLPFEIAPGLRISVKGYNVLHRQTPARTCYIWLDGEKPQIAVGETTRVAEDSARTVGKTDIKKAYKFGGEYVCFSPEEQKKLRDFGSPVIRIIGFKPRSTIPLWASVKKSTFIFPSEEDYVGSTRVYTALWQKLLKDDKVGVAWCITRANAQPILAAIMPSREQADDDCGTPYLPSGLWIYPLPFADDLRGIKESDGFARSSDELQTQMRVIVQQLQLPKAMYNPTKYPNPALQWHYKILQALALEEEVPEKAEDATEPKYKAISKRAGGYLEEWQETLERDAKNAQATRAVKREADSELPERPASKKARGGPDKPSTSGLTLPQLKSAVESGGIVKMTVAQLKDILEAKGLSTSGRKLDLVERVEQWQPNALTTRPSSEGSTPKRKALCATPPAPPITPQHRLVASTDDCSRLCEPFTPAGTSSRRSTQSPGQEPGSARYLEGLLRRARRAVQLGADARTPRSSSGVESPSPVKMADFLASFGVSTDTSAKPSKKKQCASADELADKLQAILDENTNETRADHVTSNLELSSSAQFDLSLTESENDALEGLNSVDPSLGGVRSATLSADPTGGTTTRLVQASETIMNQSDNPVLQRAVAKHIIGALSSRDHSTWMLRDLSRGSSGWTFSYICKASLQHWTRQNAKNPTTAVIGDCTLREPDPVLMSRPAFDCRGSITIAFNRNNGCISVKYDHTLLHKTVEELSKVYPTPERVFGPGYERQQQQKLQAKEQKKKLKQKTPREPRGEGQETRRKKKRGAPAEGEAGADGERPKKRHKKKKKKKKKKAAEESAAGPAGEAVMPPDYPGAQMPNEQGDQNWGSYAQSSQAAPPAPATGLLPFNISPEEAARRLAIARKLLSDHGVNPDSLSVDQMNIFSNQSPALQQDSVQMLAKYGAERLQIIHPSNKDKPSSDGSTEQAQQATPSGPTTSKELAPDAKTTKSGRKSKPTPKAANGDQTTVHGSNETPSKSQRKLGKSRLSCLSCKTRRVKCPKERPSCSECLSEGQPCEYPPQKPVSRKSGPVITIEEGEDEDDEEDEEGGDETNIAEHAGTDGSRQQGDASHAAVAAADASSYNQMPVADMLTPSVDRHHGHDQQGYFDSGANLNMAQSANPTLPESSLNTTSGNVMASAKTASPGKGRHRLKTSAGSSSRQSLPQGSGGHGAAAVGSGSNWMAGNNAATGNNSNNKNNNNSTMSPSLAQQAMGGQQQARQSNTRMSTNSPQLRDNAAQPAHSNSATPAQPQQSPQMMAAIQAQARRSPFQAQQQQRAMSQQGQRAQSRTPNADALSRAYPPPGATQPIQQAAPPPNNDLVASSAYNDYGRYVGNNAAANDASHRIAYEPYSQQERTTAATTSTSYPPFDMGRGGATTMSMNAATTMAPTYNSQGSTAGPWSDSSRSSQPHDRASGFGGSGSYGQPTTDSASLSNFDMRANAQNRGRAGYATQTQPGHQQQQQVGSQGSWSYFGGSENNYGSDGSGWV</sequence>
<feature type="compositionally biased region" description="Polar residues" evidence="20">
    <location>
        <begin position="644"/>
        <end position="656"/>
    </location>
</feature>
<dbReference type="InterPro" id="IPR036361">
    <property type="entry name" value="SAP_dom_sf"/>
</dbReference>
<feature type="compositionally biased region" description="Low complexity" evidence="20">
    <location>
        <begin position="1064"/>
        <end position="1073"/>
    </location>
</feature>
<dbReference type="SUPFAM" id="SSF68906">
    <property type="entry name" value="SAP domain"/>
    <property type="match status" value="1"/>
</dbReference>
<comment type="catalytic activity">
    <reaction evidence="19">
        <text>ATP + H2O = ADP + phosphate + H(+)</text>
        <dbReference type="Rhea" id="RHEA:13065"/>
        <dbReference type="ChEBI" id="CHEBI:15377"/>
        <dbReference type="ChEBI" id="CHEBI:15378"/>
        <dbReference type="ChEBI" id="CHEBI:30616"/>
        <dbReference type="ChEBI" id="CHEBI:43474"/>
        <dbReference type="ChEBI" id="CHEBI:456216"/>
        <dbReference type="EC" id="3.6.4.12"/>
    </reaction>
</comment>
<dbReference type="InterPro" id="IPR016194">
    <property type="entry name" value="SPOC-like_C_dom_sf"/>
</dbReference>
<organism evidence="23 24">
    <name type="scientific">Emericellopsis atlantica</name>
    <dbReference type="NCBI Taxonomy" id="2614577"/>
    <lineage>
        <taxon>Eukaryota</taxon>
        <taxon>Fungi</taxon>
        <taxon>Dikarya</taxon>
        <taxon>Ascomycota</taxon>
        <taxon>Pezizomycotina</taxon>
        <taxon>Sordariomycetes</taxon>
        <taxon>Hypocreomycetidae</taxon>
        <taxon>Hypocreales</taxon>
        <taxon>Bionectriaceae</taxon>
        <taxon>Emericellopsis</taxon>
    </lineage>
</organism>
<dbReference type="CDD" id="cd00067">
    <property type="entry name" value="GAL4"/>
    <property type="match status" value="1"/>
</dbReference>
<dbReference type="RefSeq" id="XP_046120390.1">
    <property type="nucleotide sequence ID" value="XM_046261031.1"/>
</dbReference>
<keyword evidence="6" id="KW-0158">Chromosome</keyword>
<dbReference type="FunFam" id="4.10.970.10:FF:000003">
    <property type="entry name" value="ATP-dependent DNA helicase II subunit 1"/>
    <property type="match status" value="1"/>
</dbReference>
<feature type="compositionally biased region" description="Basic and acidic residues" evidence="20">
    <location>
        <begin position="566"/>
        <end position="579"/>
    </location>
</feature>
<dbReference type="Pfam" id="PF03730">
    <property type="entry name" value="Ku_C"/>
    <property type="match status" value="1"/>
</dbReference>
<dbReference type="Gene3D" id="4.10.240.10">
    <property type="entry name" value="Zn(2)-C6 fungal-type DNA-binding domain"/>
    <property type="match status" value="1"/>
</dbReference>
<dbReference type="OrthoDB" id="3249161at2759"/>
<dbReference type="Pfam" id="PF03731">
    <property type="entry name" value="Ku_N"/>
    <property type="match status" value="1"/>
</dbReference>
<reference evidence="23" key="1">
    <citation type="journal article" date="2021" name="IMA Fungus">
        <title>Genomic characterization of three marine fungi, including Emericellopsis atlantica sp. nov. with signatures of a generalist lifestyle and marine biomass degradation.</title>
        <authorList>
            <person name="Hagestad O.C."/>
            <person name="Hou L."/>
            <person name="Andersen J.H."/>
            <person name="Hansen E.H."/>
            <person name="Altermark B."/>
            <person name="Li C."/>
            <person name="Kuhnert E."/>
            <person name="Cox R.J."/>
            <person name="Crous P.W."/>
            <person name="Spatafora J.W."/>
            <person name="Lail K."/>
            <person name="Amirebrahimi M."/>
            <person name="Lipzen A."/>
            <person name="Pangilinan J."/>
            <person name="Andreopoulos W."/>
            <person name="Hayes R.D."/>
            <person name="Ng V."/>
            <person name="Grigoriev I.V."/>
            <person name="Jackson S.A."/>
            <person name="Sutton T.D.S."/>
            <person name="Dobson A.D.W."/>
            <person name="Rama T."/>
        </authorList>
    </citation>
    <scope>NUCLEOTIDE SEQUENCE</scope>
    <source>
        <strain evidence="23">TS7</strain>
    </source>
</reference>
<dbReference type="EC" id="3.6.4.12" evidence="4"/>
<dbReference type="InterPro" id="IPR027388">
    <property type="entry name" value="Ku70_bridge/pillars_dom_sf"/>
</dbReference>
<keyword evidence="9" id="KW-0378">Hydrolase</keyword>
<evidence type="ECO:0000313" key="23">
    <source>
        <dbReference type="EMBL" id="KAG9256466.1"/>
    </source>
</evidence>
<feature type="compositionally biased region" description="Polar residues" evidence="20">
    <location>
        <begin position="1420"/>
        <end position="1431"/>
    </location>
</feature>
<feature type="compositionally biased region" description="Low complexity" evidence="20">
    <location>
        <begin position="1335"/>
        <end position="1346"/>
    </location>
</feature>
<feature type="compositionally biased region" description="Acidic residues" evidence="20">
    <location>
        <begin position="13"/>
        <end position="22"/>
    </location>
</feature>
<dbReference type="InterPro" id="IPR047087">
    <property type="entry name" value="KU70_core_dom"/>
</dbReference>
<dbReference type="GO" id="GO:0006310">
    <property type="term" value="P:DNA recombination"/>
    <property type="evidence" value="ECO:0007669"/>
    <property type="project" value="UniProtKB-KW"/>
</dbReference>
<keyword evidence="10" id="KW-0347">Helicase</keyword>
<evidence type="ECO:0000256" key="5">
    <source>
        <dbReference type="ARBA" id="ARBA00021796"/>
    </source>
</evidence>
<dbReference type="CDD" id="cd01458">
    <property type="entry name" value="vWA_ku"/>
    <property type="match status" value="1"/>
</dbReference>
<dbReference type="GO" id="GO:0005524">
    <property type="term" value="F:ATP binding"/>
    <property type="evidence" value="ECO:0007669"/>
    <property type="project" value="UniProtKB-KW"/>
</dbReference>
<dbReference type="GO" id="GO:0000723">
    <property type="term" value="P:telomere maintenance"/>
    <property type="evidence" value="ECO:0007669"/>
    <property type="project" value="InterPro"/>
</dbReference>
<comment type="similarity">
    <text evidence="3">Belongs to the ku70 family.</text>
</comment>
<dbReference type="Gene3D" id="1.10.1600.10">
    <property type="match status" value="1"/>
</dbReference>
<feature type="compositionally biased region" description="Polar residues" evidence="20">
    <location>
        <begin position="1377"/>
        <end position="1401"/>
    </location>
</feature>
<dbReference type="PROSITE" id="PS50048">
    <property type="entry name" value="ZN2_CY6_FUNGAL_2"/>
    <property type="match status" value="1"/>
</dbReference>
<feature type="domain" description="Zn(2)-C6 fungal-type" evidence="21">
    <location>
        <begin position="1254"/>
        <end position="1284"/>
    </location>
</feature>
<feature type="region of interest" description="Disordered" evidence="20">
    <location>
        <begin position="690"/>
        <end position="712"/>
    </location>
</feature>
<feature type="compositionally biased region" description="Acidic residues" evidence="20">
    <location>
        <begin position="1301"/>
        <end position="1316"/>
    </location>
</feature>
<dbReference type="GO" id="GO:0003684">
    <property type="term" value="F:damaged DNA binding"/>
    <property type="evidence" value="ECO:0007669"/>
    <property type="project" value="InterPro"/>
</dbReference>
<evidence type="ECO:0000256" key="6">
    <source>
        <dbReference type="ARBA" id="ARBA00022454"/>
    </source>
</evidence>
<evidence type="ECO:0000313" key="24">
    <source>
        <dbReference type="Proteomes" id="UP000887229"/>
    </source>
</evidence>
<feature type="compositionally biased region" description="Basic residues" evidence="20">
    <location>
        <begin position="1046"/>
        <end position="1060"/>
    </location>
</feature>
<feature type="compositionally biased region" description="Low complexity" evidence="20">
    <location>
        <begin position="1510"/>
        <end position="1554"/>
    </location>
</feature>
<evidence type="ECO:0000256" key="15">
    <source>
        <dbReference type="ARBA" id="ARBA00023204"/>
    </source>
</evidence>
<feature type="compositionally biased region" description="Polar residues" evidence="20">
    <location>
        <begin position="695"/>
        <end position="707"/>
    </location>
</feature>
<keyword evidence="7" id="KW-0547">Nucleotide-binding</keyword>
<keyword evidence="13" id="KW-0238">DNA-binding</keyword>
<evidence type="ECO:0000256" key="8">
    <source>
        <dbReference type="ARBA" id="ARBA00022763"/>
    </source>
</evidence>
<comment type="subcellular location">
    <subcellularLocation>
        <location evidence="2">Chromosome</location>
        <location evidence="2">Telomere</location>
    </subcellularLocation>
    <subcellularLocation>
        <location evidence="1">Nucleus</location>
    </subcellularLocation>
</comment>
<dbReference type="GO" id="GO:0043564">
    <property type="term" value="C:Ku70:Ku80 complex"/>
    <property type="evidence" value="ECO:0007669"/>
    <property type="project" value="InterPro"/>
</dbReference>
<dbReference type="Proteomes" id="UP000887229">
    <property type="component" value="Unassembled WGS sequence"/>
</dbReference>
<evidence type="ECO:0000256" key="3">
    <source>
        <dbReference type="ARBA" id="ARBA00005240"/>
    </source>
</evidence>
<feature type="compositionally biased region" description="Polar residues" evidence="20">
    <location>
        <begin position="1085"/>
        <end position="1096"/>
    </location>
</feature>
<feature type="region of interest" description="Disordered" evidence="20">
    <location>
        <begin position="1710"/>
        <end position="1753"/>
    </location>
</feature>
<keyword evidence="15" id="KW-0234">DNA repair</keyword>
<keyword evidence="11" id="KW-0067">ATP-binding</keyword>
<evidence type="ECO:0000256" key="19">
    <source>
        <dbReference type="ARBA" id="ARBA00047995"/>
    </source>
</evidence>
<feature type="region of interest" description="Disordered" evidence="20">
    <location>
        <begin position="1268"/>
        <end position="1346"/>
    </location>
</feature>
<dbReference type="SUPFAM" id="SSF53300">
    <property type="entry name" value="vWA-like"/>
    <property type="match status" value="1"/>
</dbReference>
<feature type="compositionally biased region" description="Polar residues" evidence="20">
    <location>
        <begin position="1487"/>
        <end position="1498"/>
    </location>
</feature>
<feature type="region of interest" description="Disordered" evidence="20">
    <location>
        <begin position="644"/>
        <end position="676"/>
    </location>
</feature>
<dbReference type="PROSITE" id="PS50800">
    <property type="entry name" value="SAP"/>
    <property type="match status" value="1"/>
</dbReference>
<evidence type="ECO:0000256" key="9">
    <source>
        <dbReference type="ARBA" id="ARBA00022801"/>
    </source>
</evidence>
<keyword evidence="14" id="KW-0233">DNA recombination</keyword>
<dbReference type="GO" id="GO:0000781">
    <property type="term" value="C:chromosome, telomeric region"/>
    <property type="evidence" value="ECO:0007669"/>
    <property type="project" value="UniProtKB-SubCell"/>
</dbReference>
<evidence type="ECO:0000256" key="17">
    <source>
        <dbReference type="ARBA" id="ARBA00024890"/>
    </source>
</evidence>
<dbReference type="Gene3D" id="1.10.720.30">
    <property type="entry name" value="SAP domain"/>
    <property type="match status" value="1"/>
</dbReference>
<protein>
    <recommendedName>
        <fullName evidence="5">ATP-dependent DNA helicase II subunit 1</fullName>
        <ecNumber evidence="4">3.6.4.12</ecNumber>
    </recommendedName>
    <alternativeName>
        <fullName evidence="18">ATP-dependent DNA helicase II subunit Ku70</fullName>
    </alternativeName>
</protein>
<dbReference type="InterPro" id="IPR006164">
    <property type="entry name" value="DNA_bd_Ku70/Ku80"/>
</dbReference>
<dbReference type="InterPro" id="IPR001138">
    <property type="entry name" value="Zn2Cys6_DnaBD"/>
</dbReference>
<feature type="compositionally biased region" description="Polar residues" evidence="20">
    <location>
        <begin position="1654"/>
        <end position="1673"/>
    </location>
</feature>
<feature type="region of interest" description="Disordered" evidence="20">
    <location>
        <begin position="1358"/>
        <end position="1588"/>
    </location>
</feature>
<dbReference type="SUPFAM" id="SSF57701">
    <property type="entry name" value="Zn2/Cys6 DNA-binding domain"/>
    <property type="match status" value="1"/>
</dbReference>
<dbReference type="GO" id="GO:0016787">
    <property type="term" value="F:hydrolase activity"/>
    <property type="evidence" value="ECO:0007669"/>
    <property type="project" value="UniProtKB-KW"/>
</dbReference>
<feature type="region of interest" description="Disordered" evidence="20">
    <location>
        <begin position="1173"/>
        <end position="1252"/>
    </location>
</feature>
<evidence type="ECO:0000256" key="7">
    <source>
        <dbReference type="ARBA" id="ARBA00022741"/>
    </source>
</evidence>
<dbReference type="PRINTS" id="PR00755">
    <property type="entry name" value="AFLATOXINBRP"/>
</dbReference>
<dbReference type="EMBL" id="MU251248">
    <property type="protein sequence ID" value="KAG9256466.1"/>
    <property type="molecule type" value="Genomic_DNA"/>
</dbReference>
<feature type="compositionally biased region" description="Polar residues" evidence="20">
    <location>
        <begin position="1186"/>
        <end position="1205"/>
    </location>
</feature>
<feature type="domain" description="SAP" evidence="22">
    <location>
        <begin position="609"/>
        <end position="643"/>
    </location>
</feature>
<comment type="function">
    <text evidence="17">Single-stranded DNA-dependent ATP-dependent helicase. Involved in non-homologous end joining (NHEJ) DNA double strand break repair. DNA-binding is sequence-independent but has a high affinity to nicks in double-stranded DNA and to the ends of duplex DNA. Binds to naturally occurring chromosomal ends, and therefore provides chromosomal end protection. Required also for telomere recombination to repair telomeric ends in the absence of telomerase. KU70, of the KU70/KU80 heterodimer, binds to the stem loop of TLC1, the RNA component of telomerase. Involved in telomere maintenance. Interacts with telomeric repeats and subtelomeric sequences thereby controlling telomere length and protecting against subtelomeric rearrangement. Maintains telomeric chromatin, which is involved in silencing the expression of genes located at the telomere. Required for mating-type switching.</text>
</comment>
<proteinExistence type="inferred from homology"/>
<dbReference type="PANTHER" id="PTHR12604">
    <property type="entry name" value="KU AUTOANTIGEN DNA HELICASE"/>
    <property type="match status" value="1"/>
</dbReference>
<dbReference type="GO" id="GO:0008270">
    <property type="term" value="F:zinc ion binding"/>
    <property type="evidence" value="ECO:0007669"/>
    <property type="project" value="InterPro"/>
</dbReference>
<dbReference type="CDD" id="cd00788">
    <property type="entry name" value="KU70"/>
    <property type="match status" value="1"/>
</dbReference>
<feature type="region of interest" description="Disordered" evidence="20">
    <location>
        <begin position="1615"/>
        <end position="1634"/>
    </location>
</feature>
<evidence type="ECO:0000259" key="21">
    <source>
        <dbReference type="PROSITE" id="PS50048"/>
    </source>
</evidence>
<keyword evidence="16" id="KW-0539">Nucleus</keyword>
<feature type="region of interest" description="Disordered" evidence="20">
    <location>
        <begin position="1653"/>
        <end position="1698"/>
    </location>
</feature>
<dbReference type="GO" id="GO:0006303">
    <property type="term" value="P:double-strand break repair via nonhomologous end joining"/>
    <property type="evidence" value="ECO:0007669"/>
    <property type="project" value="InterPro"/>
</dbReference>
<dbReference type="GO" id="GO:0003678">
    <property type="term" value="F:DNA helicase activity"/>
    <property type="evidence" value="ECO:0007669"/>
    <property type="project" value="UniProtKB-EC"/>
</dbReference>
<dbReference type="SUPFAM" id="SSF100939">
    <property type="entry name" value="SPOC domain-like"/>
    <property type="match status" value="1"/>
</dbReference>
<dbReference type="SMART" id="SM00559">
    <property type="entry name" value="Ku78"/>
    <property type="match status" value="1"/>
</dbReference>
<dbReference type="Gene3D" id="2.40.290.10">
    <property type="match status" value="1"/>
</dbReference>
<feature type="compositionally biased region" description="Basic and acidic residues" evidence="20">
    <location>
        <begin position="1"/>
        <end position="12"/>
    </location>
</feature>
<evidence type="ECO:0000256" key="10">
    <source>
        <dbReference type="ARBA" id="ARBA00022806"/>
    </source>
</evidence>
<dbReference type="InterPro" id="IPR003034">
    <property type="entry name" value="SAP_dom"/>
</dbReference>
<comment type="caution">
    <text evidence="23">The sequence shown here is derived from an EMBL/GenBank/DDBJ whole genome shotgun (WGS) entry which is preliminary data.</text>
</comment>
<evidence type="ECO:0000256" key="20">
    <source>
        <dbReference type="SAM" id="MobiDB-lite"/>
    </source>
</evidence>
<feature type="compositionally biased region" description="Polar residues" evidence="20">
    <location>
        <begin position="1229"/>
        <end position="1243"/>
    </location>
</feature>
<dbReference type="InterPro" id="IPR005161">
    <property type="entry name" value="Ku_N"/>
</dbReference>
<dbReference type="GO" id="GO:0042162">
    <property type="term" value="F:telomeric DNA binding"/>
    <property type="evidence" value="ECO:0007669"/>
    <property type="project" value="InterPro"/>
</dbReference>
<dbReference type="NCBIfam" id="TIGR00578">
    <property type="entry name" value="ku70"/>
    <property type="match status" value="1"/>
</dbReference>
<dbReference type="GeneID" id="70291934"/>
<dbReference type="GO" id="GO:0003690">
    <property type="term" value="F:double-stranded DNA binding"/>
    <property type="evidence" value="ECO:0007669"/>
    <property type="project" value="TreeGrafter"/>
</dbReference>
<dbReference type="Gene3D" id="3.40.50.410">
    <property type="entry name" value="von Willebrand factor, type A domain"/>
    <property type="match status" value="1"/>
</dbReference>
<evidence type="ECO:0000256" key="4">
    <source>
        <dbReference type="ARBA" id="ARBA00012551"/>
    </source>
</evidence>
<evidence type="ECO:0000256" key="2">
    <source>
        <dbReference type="ARBA" id="ARBA00004574"/>
    </source>
</evidence>
<feature type="region of interest" description="Disordered" evidence="20">
    <location>
        <begin position="1"/>
        <end position="24"/>
    </location>
</feature>
<dbReference type="Pfam" id="PF00172">
    <property type="entry name" value="Zn_clus"/>
    <property type="match status" value="1"/>
</dbReference>
<evidence type="ECO:0000256" key="12">
    <source>
        <dbReference type="ARBA" id="ARBA00022895"/>
    </source>
</evidence>
<feature type="compositionally biased region" description="Low complexity" evidence="20">
    <location>
        <begin position="1718"/>
        <end position="1736"/>
    </location>
</feature>
<evidence type="ECO:0000256" key="14">
    <source>
        <dbReference type="ARBA" id="ARBA00023172"/>
    </source>
</evidence>
<dbReference type="Pfam" id="PF02735">
    <property type="entry name" value="Ku"/>
    <property type="match status" value="1"/>
</dbReference>
<evidence type="ECO:0000256" key="18">
    <source>
        <dbReference type="ARBA" id="ARBA00031811"/>
    </source>
</evidence>
<keyword evidence="24" id="KW-1185">Reference proteome</keyword>
<dbReference type="InterPro" id="IPR005160">
    <property type="entry name" value="Ku_C"/>
</dbReference>
<dbReference type="SMART" id="SM00066">
    <property type="entry name" value="GAL4"/>
    <property type="match status" value="1"/>
</dbReference>
<evidence type="ECO:0000256" key="16">
    <source>
        <dbReference type="ARBA" id="ARBA00023242"/>
    </source>
</evidence>
<evidence type="ECO:0000256" key="13">
    <source>
        <dbReference type="ARBA" id="ARBA00023125"/>
    </source>
</evidence>
<dbReference type="PANTHER" id="PTHR12604:SF2">
    <property type="entry name" value="X-RAY REPAIR CROSS-COMPLEMENTING PROTEIN 6"/>
    <property type="match status" value="1"/>
</dbReference>
<dbReference type="FunFam" id="3.40.50.410:FF:000071">
    <property type="entry name" value="ATP-dependent DNA helicase II subunit 1"/>
    <property type="match status" value="1"/>
</dbReference>
<evidence type="ECO:0000259" key="22">
    <source>
        <dbReference type="PROSITE" id="PS50800"/>
    </source>
</evidence>
<name>A0A9P7ZQX0_9HYPO</name>
<dbReference type="Gene3D" id="4.10.970.10">
    <property type="entry name" value="Ku70, bridge and pillars"/>
    <property type="match status" value="1"/>
</dbReference>
<gene>
    <name evidence="23" type="ORF">F5Z01DRAFT_618375</name>
</gene>
<dbReference type="Pfam" id="PF02037">
    <property type="entry name" value="SAP"/>
    <property type="match status" value="1"/>
</dbReference>
<dbReference type="GO" id="GO:0000981">
    <property type="term" value="F:DNA-binding transcription factor activity, RNA polymerase II-specific"/>
    <property type="evidence" value="ECO:0007669"/>
    <property type="project" value="InterPro"/>
</dbReference>
<evidence type="ECO:0000256" key="11">
    <source>
        <dbReference type="ARBA" id="ARBA00022840"/>
    </source>
</evidence>
<feature type="compositionally biased region" description="Polar residues" evidence="20">
    <location>
        <begin position="1688"/>
        <end position="1698"/>
    </location>
</feature>
<dbReference type="PROSITE" id="PS00463">
    <property type="entry name" value="ZN2_CY6_FUNGAL_1"/>
    <property type="match status" value="1"/>
</dbReference>
<feature type="region of interest" description="Disordered" evidence="20">
    <location>
        <begin position="557"/>
        <end position="600"/>
    </location>
</feature>
<dbReference type="SMART" id="SM00513">
    <property type="entry name" value="SAP"/>
    <property type="match status" value="1"/>
</dbReference>
<dbReference type="InterPro" id="IPR036864">
    <property type="entry name" value="Zn2-C6_fun-type_DNA-bd_sf"/>
</dbReference>
<evidence type="ECO:0000256" key="1">
    <source>
        <dbReference type="ARBA" id="ARBA00004123"/>
    </source>
</evidence>